<name>A0ABN2MYA0_9PSEU</name>
<proteinExistence type="predicted"/>
<evidence type="ECO:0000313" key="3">
    <source>
        <dbReference type="Proteomes" id="UP001500449"/>
    </source>
</evidence>
<evidence type="ECO:0008006" key="4">
    <source>
        <dbReference type="Google" id="ProtNLM"/>
    </source>
</evidence>
<dbReference type="EMBL" id="BAAAQK010000005">
    <property type="protein sequence ID" value="GAA1841803.1"/>
    <property type="molecule type" value="Genomic_DNA"/>
</dbReference>
<organism evidence="2 3">
    <name type="scientific">Pseudonocardia ailaonensis</name>
    <dbReference type="NCBI Taxonomy" id="367279"/>
    <lineage>
        <taxon>Bacteria</taxon>
        <taxon>Bacillati</taxon>
        <taxon>Actinomycetota</taxon>
        <taxon>Actinomycetes</taxon>
        <taxon>Pseudonocardiales</taxon>
        <taxon>Pseudonocardiaceae</taxon>
        <taxon>Pseudonocardia</taxon>
    </lineage>
</organism>
<gene>
    <name evidence="2" type="ORF">GCM10009836_21500</name>
</gene>
<dbReference type="RefSeq" id="WP_344415078.1">
    <property type="nucleotide sequence ID" value="NZ_BAAAQK010000005.1"/>
</dbReference>
<accession>A0ABN2MYA0</accession>
<evidence type="ECO:0000256" key="1">
    <source>
        <dbReference type="SAM" id="MobiDB-lite"/>
    </source>
</evidence>
<keyword evidence="3" id="KW-1185">Reference proteome</keyword>
<sequence length="73" mass="7910">MSTAVGILVIVGLFAVVLGGLAWAARRLRTRDAGAVMNPFDELWHPVALQARRDTEVQQEQPAPAPHPGDRLV</sequence>
<dbReference type="Proteomes" id="UP001500449">
    <property type="component" value="Unassembled WGS sequence"/>
</dbReference>
<feature type="region of interest" description="Disordered" evidence="1">
    <location>
        <begin position="53"/>
        <end position="73"/>
    </location>
</feature>
<reference evidence="2 3" key="1">
    <citation type="journal article" date="2019" name="Int. J. Syst. Evol. Microbiol.">
        <title>The Global Catalogue of Microorganisms (GCM) 10K type strain sequencing project: providing services to taxonomists for standard genome sequencing and annotation.</title>
        <authorList>
            <consortium name="The Broad Institute Genomics Platform"/>
            <consortium name="The Broad Institute Genome Sequencing Center for Infectious Disease"/>
            <person name="Wu L."/>
            <person name="Ma J."/>
        </authorList>
    </citation>
    <scope>NUCLEOTIDE SEQUENCE [LARGE SCALE GENOMIC DNA]</scope>
    <source>
        <strain evidence="2 3">JCM 16009</strain>
    </source>
</reference>
<protein>
    <recommendedName>
        <fullName evidence="4">Secreted protein</fullName>
    </recommendedName>
</protein>
<comment type="caution">
    <text evidence="2">The sequence shown here is derived from an EMBL/GenBank/DDBJ whole genome shotgun (WGS) entry which is preliminary data.</text>
</comment>
<evidence type="ECO:0000313" key="2">
    <source>
        <dbReference type="EMBL" id="GAA1841803.1"/>
    </source>
</evidence>